<accession>A0A0E2H8S9</accession>
<name>A0A0E2H8S9_9FIRM</name>
<dbReference type="InterPro" id="IPR038721">
    <property type="entry name" value="IS701-like_DDE_dom"/>
</dbReference>
<evidence type="ECO:0000313" key="3">
    <source>
        <dbReference type="Proteomes" id="UP000013085"/>
    </source>
</evidence>
<dbReference type="Proteomes" id="UP000013085">
    <property type="component" value="Unassembled WGS sequence"/>
</dbReference>
<proteinExistence type="predicted"/>
<reference evidence="2 3" key="1">
    <citation type="submission" date="2013-01" db="EMBL/GenBank/DDBJ databases">
        <title>The Genome Sequence of Clostridium clostridioforme 90A8.</title>
        <authorList>
            <consortium name="The Broad Institute Genome Sequencing Platform"/>
            <person name="Earl A."/>
            <person name="Ward D."/>
            <person name="Feldgarden M."/>
            <person name="Gevers D."/>
            <person name="Courvalin P."/>
            <person name="Lambert T."/>
            <person name="Walker B."/>
            <person name="Young S.K."/>
            <person name="Zeng Q."/>
            <person name="Gargeya S."/>
            <person name="Fitzgerald M."/>
            <person name="Haas B."/>
            <person name="Abouelleil A."/>
            <person name="Alvarado L."/>
            <person name="Arachchi H.M."/>
            <person name="Berlin A.M."/>
            <person name="Chapman S.B."/>
            <person name="Dewar J."/>
            <person name="Goldberg J."/>
            <person name="Griggs A."/>
            <person name="Gujja S."/>
            <person name="Hansen M."/>
            <person name="Howarth C."/>
            <person name="Imamovic A."/>
            <person name="Larimer J."/>
            <person name="McCowan C."/>
            <person name="Murphy C."/>
            <person name="Neiman D."/>
            <person name="Pearson M."/>
            <person name="Priest M."/>
            <person name="Roberts A."/>
            <person name="Saif S."/>
            <person name="Shea T."/>
            <person name="Sisk P."/>
            <person name="Sykes S."/>
            <person name="Wortman J."/>
            <person name="Nusbaum C."/>
            <person name="Birren B."/>
        </authorList>
    </citation>
    <scope>NUCLEOTIDE SEQUENCE [LARGE SCALE GENOMIC DNA]</scope>
    <source>
        <strain evidence="2 3">90A8</strain>
    </source>
</reference>
<protein>
    <recommendedName>
        <fullName evidence="1">Transposase IS701-like DDE domain-containing protein</fullName>
    </recommendedName>
</protein>
<comment type="caution">
    <text evidence="2">The sequence shown here is derived from an EMBL/GenBank/DDBJ whole genome shotgun (WGS) entry which is preliminary data.</text>
</comment>
<sequence>YFSIYFKTFSSPTAETLFLLALSILAMESADSIRSLYRHFLSGITQKLLTAFYYACSYSKADYSRFMNVTASLALKLIPDSLKSQPVFFCIDDTMISKFGRKFEDVSKLFDHAAHNGSNYLNGHCFVSLMLCVPIWSNRRIAYLAVPLGYRMWQKKQSKLELAAAMVRQVMPSFASQKNVIILCDSWYAKKNLACIVDEYPNLDLICNARTDSVIYDLAPQPTGRRGRPAKHGERLSIKEDFTLSAEKIGDYYMGVRRVLTNIFGQTILLKRRNGEITPFRNADFIPAFYFIPKSILDRCGSELNSIPRNPCKLLHDWDAIAIVESDLFLLAIIDAYAYMV</sequence>
<dbReference type="Pfam" id="PF13546">
    <property type="entry name" value="DDE_5"/>
    <property type="match status" value="1"/>
</dbReference>
<dbReference type="AlphaFoldDB" id="A0A0E2H8S9"/>
<evidence type="ECO:0000313" key="2">
    <source>
        <dbReference type="EMBL" id="ENZ13091.1"/>
    </source>
</evidence>
<gene>
    <name evidence="2" type="ORF">HMPREF1090_03027</name>
</gene>
<dbReference type="PATRIC" id="fig|999408.3.peg.3264"/>
<dbReference type="HOGENOM" id="CLU_812626_0_0_9"/>
<feature type="non-terminal residue" evidence="2">
    <location>
        <position position="1"/>
    </location>
</feature>
<dbReference type="SUPFAM" id="SSF53098">
    <property type="entry name" value="Ribonuclease H-like"/>
    <property type="match status" value="1"/>
</dbReference>
<evidence type="ECO:0000259" key="1">
    <source>
        <dbReference type="Pfam" id="PF13546"/>
    </source>
</evidence>
<dbReference type="EMBL" id="AGYR01000035">
    <property type="protein sequence ID" value="ENZ13091.1"/>
    <property type="molecule type" value="Genomic_DNA"/>
</dbReference>
<dbReference type="InterPro" id="IPR012337">
    <property type="entry name" value="RNaseH-like_sf"/>
</dbReference>
<organism evidence="2 3">
    <name type="scientific">[Clostridium] clostridioforme 90A8</name>
    <dbReference type="NCBI Taxonomy" id="999408"/>
    <lineage>
        <taxon>Bacteria</taxon>
        <taxon>Bacillati</taxon>
        <taxon>Bacillota</taxon>
        <taxon>Clostridia</taxon>
        <taxon>Lachnospirales</taxon>
        <taxon>Lachnospiraceae</taxon>
        <taxon>Enterocloster</taxon>
    </lineage>
</organism>
<feature type="domain" description="Transposase IS701-like DDE" evidence="1">
    <location>
        <begin position="69"/>
        <end position="239"/>
    </location>
</feature>